<dbReference type="InterPro" id="IPR000653">
    <property type="entry name" value="DegT/StrS_aminotransferase"/>
</dbReference>
<evidence type="ECO:0000313" key="3">
    <source>
        <dbReference type="EMBL" id="EAJ9681610.1"/>
    </source>
</evidence>
<dbReference type="PIRSF" id="PIRSF000390">
    <property type="entry name" value="PLP_StrS"/>
    <property type="match status" value="1"/>
</dbReference>
<comment type="caution">
    <text evidence="4">The sequence shown here is derived from an EMBL/GenBank/DDBJ whole genome shotgun (WGS) entry which is preliminary data.</text>
</comment>
<dbReference type="GO" id="GO:0030170">
    <property type="term" value="F:pyridoxal phosphate binding"/>
    <property type="evidence" value="ECO:0007669"/>
    <property type="project" value="TreeGrafter"/>
</dbReference>
<dbReference type="SUPFAM" id="SSF53383">
    <property type="entry name" value="PLP-dependent transferases"/>
    <property type="match status" value="1"/>
</dbReference>
<keyword evidence="4" id="KW-0032">Aminotransferase</keyword>
<dbReference type="Gene3D" id="3.40.640.10">
    <property type="entry name" value="Type I PLP-dependent aspartate aminotransferase-like (Major domain)"/>
    <property type="match status" value="1"/>
</dbReference>
<name>A0A5T1MR57_CAMCO</name>
<dbReference type="AlphaFoldDB" id="A0A5T1MR57"/>
<accession>A0A5T1MR57</accession>
<dbReference type="PANTHER" id="PTHR30244:SF34">
    <property type="entry name" value="DTDP-4-AMINO-4,6-DIDEOXYGALACTOSE TRANSAMINASE"/>
    <property type="match status" value="1"/>
</dbReference>
<evidence type="ECO:0000313" key="4">
    <source>
        <dbReference type="EMBL" id="EAL2607563.1"/>
    </source>
</evidence>
<reference evidence="4" key="1">
    <citation type="submission" date="2018-05" db="EMBL/GenBank/DDBJ databases">
        <authorList>
            <consortium name="NARMS: The National Antimicrobial Resistance Monitoring System"/>
        </authorList>
    </citation>
    <scope>NUCLEOTIDE SEQUENCE</scope>
    <source>
        <strain evidence="3">FSIS11919992</strain>
        <strain evidence="4">FSIS1605714</strain>
    </source>
</reference>
<dbReference type="RefSeq" id="WP_002808681.1">
    <property type="nucleotide sequence ID" value="NZ_JAAJZV010000017.1"/>
</dbReference>
<dbReference type="InterPro" id="IPR015422">
    <property type="entry name" value="PyrdxlP-dep_Trfase_small"/>
</dbReference>
<keyword evidence="4" id="KW-0808">Transferase</keyword>
<proteinExistence type="inferred from homology"/>
<dbReference type="CDD" id="cd00616">
    <property type="entry name" value="AHBA_syn"/>
    <property type="match status" value="1"/>
</dbReference>
<dbReference type="EMBL" id="AACMTA010000007">
    <property type="protein sequence ID" value="EAL2607563.1"/>
    <property type="molecule type" value="Genomic_DNA"/>
</dbReference>
<evidence type="ECO:0000256" key="2">
    <source>
        <dbReference type="RuleBase" id="RU004508"/>
    </source>
</evidence>
<protein>
    <submittedName>
        <fullName evidence="4">DegT/DnrJ/EryC1/StrS family aminotransferase</fullName>
    </submittedName>
</protein>
<dbReference type="PANTHER" id="PTHR30244">
    <property type="entry name" value="TRANSAMINASE"/>
    <property type="match status" value="1"/>
</dbReference>
<dbReference type="EMBL" id="AACCKB010000007">
    <property type="protein sequence ID" value="EAJ9681610.1"/>
    <property type="molecule type" value="Genomic_DNA"/>
</dbReference>
<dbReference type="GO" id="GO:0000271">
    <property type="term" value="P:polysaccharide biosynthetic process"/>
    <property type="evidence" value="ECO:0007669"/>
    <property type="project" value="TreeGrafter"/>
</dbReference>
<organism evidence="4">
    <name type="scientific">Campylobacter coli</name>
    <dbReference type="NCBI Taxonomy" id="195"/>
    <lineage>
        <taxon>Bacteria</taxon>
        <taxon>Pseudomonadati</taxon>
        <taxon>Campylobacterota</taxon>
        <taxon>Epsilonproteobacteria</taxon>
        <taxon>Campylobacterales</taxon>
        <taxon>Campylobacteraceae</taxon>
        <taxon>Campylobacter</taxon>
    </lineage>
</organism>
<dbReference type="Gene3D" id="3.90.1150.10">
    <property type="entry name" value="Aspartate Aminotransferase, domain 1"/>
    <property type="match status" value="1"/>
</dbReference>
<gene>
    <name evidence="4" type="ORF">AZE58_04960</name>
    <name evidence="3" type="ORF">FA629_04620</name>
</gene>
<evidence type="ECO:0000256" key="1">
    <source>
        <dbReference type="ARBA" id="ARBA00037999"/>
    </source>
</evidence>
<dbReference type="Pfam" id="PF01041">
    <property type="entry name" value="DegT_DnrJ_EryC1"/>
    <property type="match status" value="1"/>
</dbReference>
<dbReference type="InterPro" id="IPR015421">
    <property type="entry name" value="PyrdxlP-dep_Trfase_major"/>
</dbReference>
<dbReference type="InterPro" id="IPR015424">
    <property type="entry name" value="PyrdxlP-dep_Trfase"/>
</dbReference>
<keyword evidence="2" id="KW-0663">Pyridoxal phosphate</keyword>
<comment type="similarity">
    <text evidence="1 2">Belongs to the DegT/DnrJ/EryC1 family.</text>
</comment>
<sequence length="388" mass="44325">MKKYMLASSTWDEKELQAIQDVIKSDMFTMGKKVTEFEKDFAKFVGSKYAVMTSSGSTANLIATAALFYTKNPKLKRGDEVIVPAVSWSTTYYPLYQYGLKLKFVDIDLETLNYDLDALSSAISDKTKMIMVVNLLGNPNDFDAINDLIGGKDIILLEDNCESMGAEYKGSQAGTFGIMGTFSTFFSHHMATMEGGFVVTDDEELYHILLCLRAHGWTRNLPKENLVANKSDDWFSESFRFVLPGYNVRPVEMSGAIGIEQLKKLPMFLKHRRENAKLFCEYFQNHPEFIIQKEIGSSSWFGFSLVIRPNSKLQRKDIIKKLEENEIEYRPIVAGNFTKNDVMKYFNYEIHGNLKNAQIIHKNGFFVGNHQVDINQEIDLLKNVLFKI</sequence>
<dbReference type="GO" id="GO:0008483">
    <property type="term" value="F:transaminase activity"/>
    <property type="evidence" value="ECO:0007669"/>
    <property type="project" value="UniProtKB-KW"/>
</dbReference>